<feature type="region of interest" description="Disordered" evidence="3">
    <location>
        <begin position="236"/>
        <end position="258"/>
    </location>
</feature>
<keyword evidence="6" id="KW-1185">Reference proteome</keyword>
<keyword evidence="2 5" id="KW-0378">Hydrolase</keyword>
<dbReference type="GO" id="GO:0004301">
    <property type="term" value="F:epoxide hydrolase activity"/>
    <property type="evidence" value="ECO:0007669"/>
    <property type="project" value="TreeGrafter"/>
</dbReference>
<comment type="similarity">
    <text evidence="1">Belongs to the peptidase S33 family.</text>
</comment>
<organism evidence="5 6">
    <name type="scientific">Piedraia hortae CBS 480.64</name>
    <dbReference type="NCBI Taxonomy" id="1314780"/>
    <lineage>
        <taxon>Eukaryota</taxon>
        <taxon>Fungi</taxon>
        <taxon>Dikarya</taxon>
        <taxon>Ascomycota</taxon>
        <taxon>Pezizomycotina</taxon>
        <taxon>Dothideomycetes</taxon>
        <taxon>Dothideomycetidae</taxon>
        <taxon>Capnodiales</taxon>
        <taxon>Piedraiaceae</taxon>
        <taxon>Piedraia</taxon>
    </lineage>
</organism>
<dbReference type="PIRSF" id="PIRSF001112">
    <property type="entry name" value="Epoxide_hydrolase"/>
    <property type="match status" value="1"/>
</dbReference>
<accession>A0A6A7CAV5</accession>
<evidence type="ECO:0000256" key="2">
    <source>
        <dbReference type="ARBA" id="ARBA00022801"/>
    </source>
</evidence>
<dbReference type="InterPro" id="IPR010497">
    <property type="entry name" value="Epoxide_hydro_N"/>
</dbReference>
<dbReference type="PRINTS" id="PR00412">
    <property type="entry name" value="EPOXHYDRLASE"/>
</dbReference>
<protein>
    <submittedName>
        <fullName evidence="5">Alpha/beta-hydrolase</fullName>
    </submittedName>
</protein>
<dbReference type="GO" id="GO:0097176">
    <property type="term" value="P:epoxide metabolic process"/>
    <property type="evidence" value="ECO:0007669"/>
    <property type="project" value="TreeGrafter"/>
</dbReference>
<evidence type="ECO:0000256" key="3">
    <source>
        <dbReference type="SAM" id="MobiDB-lite"/>
    </source>
</evidence>
<dbReference type="PANTHER" id="PTHR21661">
    <property type="entry name" value="EPOXIDE HYDROLASE 1-RELATED"/>
    <property type="match status" value="1"/>
</dbReference>
<feature type="domain" description="Epoxide hydrolase N-terminal" evidence="4">
    <location>
        <begin position="1"/>
        <end position="103"/>
    </location>
</feature>
<proteinExistence type="inferred from homology"/>
<reference evidence="5" key="1">
    <citation type="journal article" date="2020" name="Stud. Mycol.">
        <title>101 Dothideomycetes genomes: a test case for predicting lifestyles and emergence of pathogens.</title>
        <authorList>
            <person name="Haridas S."/>
            <person name="Albert R."/>
            <person name="Binder M."/>
            <person name="Bloem J."/>
            <person name="Labutti K."/>
            <person name="Salamov A."/>
            <person name="Andreopoulos B."/>
            <person name="Baker S."/>
            <person name="Barry K."/>
            <person name="Bills G."/>
            <person name="Bluhm B."/>
            <person name="Cannon C."/>
            <person name="Castanera R."/>
            <person name="Culley D."/>
            <person name="Daum C."/>
            <person name="Ezra D."/>
            <person name="Gonzalez J."/>
            <person name="Henrissat B."/>
            <person name="Kuo A."/>
            <person name="Liang C."/>
            <person name="Lipzen A."/>
            <person name="Lutzoni F."/>
            <person name="Magnuson J."/>
            <person name="Mondo S."/>
            <person name="Nolan M."/>
            <person name="Ohm R."/>
            <person name="Pangilinan J."/>
            <person name="Park H.-J."/>
            <person name="Ramirez L."/>
            <person name="Alfaro M."/>
            <person name="Sun H."/>
            <person name="Tritt A."/>
            <person name="Yoshinaga Y."/>
            <person name="Zwiers L.-H."/>
            <person name="Turgeon B."/>
            <person name="Goodwin S."/>
            <person name="Spatafora J."/>
            <person name="Crous P."/>
            <person name="Grigoriev I."/>
        </authorList>
    </citation>
    <scope>NUCLEOTIDE SEQUENCE</scope>
    <source>
        <strain evidence="5">CBS 480.64</strain>
    </source>
</reference>
<evidence type="ECO:0000259" key="4">
    <source>
        <dbReference type="Pfam" id="PF06441"/>
    </source>
</evidence>
<dbReference type="SUPFAM" id="SSF53474">
    <property type="entry name" value="alpha/beta-Hydrolases"/>
    <property type="match status" value="1"/>
</dbReference>
<dbReference type="Proteomes" id="UP000799421">
    <property type="component" value="Unassembled WGS sequence"/>
</dbReference>
<dbReference type="InterPro" id="IPR000639">
    <property type="entry name" value="Epox_hydrolase-like"/>
</dbReference>
<evidence type="ECO:0000256" key="1">
    <source>
        <dbReference type="ARBA" id="ARBA00010088"/>
    </source>
</evidence>
<dbReference type="Pfam" id="PF06441">
    <property type="entry name" value="EHN"/>
    <property type="match status" value="1"/>
</dbReference>
<evidence type="ECO:0000313" key="6">
    <source>
        <dbReference type="Proteomes" id="UP000799421"/>
    </source>
</evidence>
<dbReference type="Gene3D" id="3.40.50.1820">
    <property type="entry name" value="alpha/beta hydrolase"/>
    <property type="match status" value="2"/>
</dbReference>
<dbReference type="AlphaFoldDB" id="A0A6A7CAV5"/>
<dbReference type="OrthoDB" id="7130006at2759"/>
<dbReference type="InterPro" id="IPR016292">
    <property type="entry name" value="Epoxide_hydrolase"/>
</dbReference>
<name>A0A6A7CAV5_9PEZI</name>
<dbReference type="EMBL" id="MU005957">
    <property type="protein sequence ID" value="KAF2864580.1"/>
    <property type="molecule type" value="Genomic_DNA"/>
</dbReference>
<evidence type="ECO:0000313" key="5">
    <source>
        <dbReference type="EMBL" id="KAF2864580.1"/>
    </source>
</evidence>
<dbReference type="PANTHER" id="PTHR21661:SF71">
    <property type="entry name" value="EPOXIDE HYDROLASE N-TERMINAL DOMAIN-CONTAINING PROTEIN"/>
    <property type="match status" value="1"/>
</dbReference>
<dbReference type="InterPro" id="IPR029058">
    <property type="entry name" value="AB_hydrolase_fold"/>
</dbReference>
<gene>
    <name evidence="5" type="ORF">K470DRAFT_254210</name>
</gene>
<sequence>MHVSQRYLDLTKQKLELTRLPREPQSSRPIPDIGVTKSQLEPLIDHWLEEYDWRRQETYINEHLPQFRALISGVRLHFVHRRSQRPHAIPLLFIHGFPESFLSAERVIDALCDPIDEHRPAFHLIVPSIPGFGLSDPVPEEGNSVPTTAALFDTLMKSLGYGRYMVHGSGWAFNICRMLALAHQESCLAIHTVNPEVPAPRSPPAEGLQTMAYALCDSPPGLLAYILDAIRPLPPTSSTPTSPASSHSQAMSTDEPESWSPTAILNWTMVYWLSGPEVALRWVANSAALAASLWLNHVNVPLGITQFSTPVAPLQWAEAYHRLALLRHRPGTVRFPAWERPGQVVEDIRELAAVIGAFV</sequence>